<accession>A0A2G5VUW0</accession>
<feature type="signal peptide" evidence="1">
    <location>
        <begin position="1"/>
        <end position="18"/>
    </location>
</feature>
<comment type="caution">
    <text evidence="2">The sequence shown here is derived from an EMBL/GenBank/DDBJ whole genome shotgun (WGS) entry which is preliminary data.</text>
</comment>
<keyword evidence="3" id="KW-1185">Reference proteome</keyword>
<dbReference type="EMBL" id="PDUG01000001">
    <property type="protein sequence ID" value="PIC55437.1"/>
    <property type="molecule type" value="Genomic_DNA"/>
</dbReference>
<evidence type="ECO:0000313" key="3">
    <source>
        <dbReference type="Proteomes" id="UP000230233"/>
    </source>
</evidence>
<evidence type="ECO:0008006" key="4">
    <source>
        <dbReference type="Google" id="ProtNLM"/>
    </source>
</evidence>
<name>A0A2G5VUW0_9PELO</name>
<protein>
    <recommendedName>
        <fullName evidence="4">NR LBD domain-containing protein</fullName>
    </recommendedName>
</protein>
<reference evidence="3" key="1">
    <citation type="submission" date="2017-10" db="EMBL/GenBank/DDBJ databases">
        <title>Rapid genome shrinkage in a self-fertile nematode reveals novel sperm competition proteins.</title>
        <authorList>
            <person name="Yin D."/>
            <person name="Schwarz E.M."/>
            <person name="Thomas C.G."/>
            <person name="Felde R.L."/>
            <person name="Korf I.F."/>
            <person name="Cutter A.D."/>
            <person name="Schartner C.M."/>
            <person name="Ralston E.J."/>
            <person name="Meyer B.J."/>
            <person name="Haag E.S."/>
        </authorList>
    </citation>
    <scope>NUCLEOTIDE SEQUENCE [LARGE SCALE GENOMIC DNA]</scope>
    <source>
        <strain evidence="3">JU1422</strain>
    </source>
</reference>
<evidence type="ECO:0000313" key="2">
    <source>
        <dbReference type="EMBL" id="PIC55437.1"/>
    </source>
</evidence>
<feature type="chain" id="PRO_5013552624" description="NR LBD domain-containing protein" evidence="1">
    <location>
        <begin position="19"/>
        <end position="105"/>
    </location>
</feature>
<dbReference type="AlphaFoldDB" id="A0A2G5VUW0"/>
<evidence type="ECO:0000256" key="1">
    <source>
        <dbReference type="SAM" id="SignalP"/>
    </source>
</evidence>
<sequence length="105" mass="11948">MLSVAIIAQLLLPHLLYTQFTLVCYSHAFFQVEPHAYDTIHLAAQLFELVQPTAHLSNMAQLFEFVRHTAHLSNMAQLFEFVRPTAHLSNMDYTLLKGSSVVFIS</sequence>
<proteinExistence type="predicted"/>
<organism evidence="2 3">
    <name type="scientific">Caenorhabditis nigoni</name>
    <dbReference type="NCBI Taxonomy" id="1611254"/>
    <lineage>
        <taxon>Eukaryota</taxon>
        <taxon>Metazoa</taxon>
        <taxon>Ecdysozoa</taxon>
        <taxon>Nematoda</taxon>
        <taxon>Chromadorea</taxon>
        <taxon>Rhabditida</taxon>
        <taxon>Rhabditina</taxon>
        <taxon>Rhabditomorpha</taxon>
        <taxon>Rhabditoidea</taxon>
        <taxon>Rhabditidae</taxon>
        <taxon>Peloderinae</taxon>
        <taxon>Caenorhabditis</taxon>
    </lineage>
</organism>
<keyword evidence="1" id="KW-0732">Signal</keyword>
<gene>
    <name evidence="2" type="primary">Cnig_chr_I.g711</name>
    <name evidence="2" type="ORF">B9Z55_000711</name>
</gene>
<dbReference type="Proteomes" id="UP000230233">
    <property type="component" value="Chromosome I"/>
</dbReference>